<accession>A0A1J5Q8F0</accession>
<feature type="compositionally biased region" description="Gly residues" evidence="1">
    <location>
        <begin position="20"/>
        <end position="32"/>
    </location>
</feature>
<sequence length="306" mass="33415">MHLHRRGARRRAARGRRVAAGGGHPGDAGGAARGHRRVGRAAQAQAPAHLRDHVGQEGCVLRAGLDQPAGVLEHGQRRGVVAALRGGVAGQHQRQHVVRIQRQRLPRQPLGLAQRAAVGGHCQRVGVFGQPAGVTLQLRADAAVGLRRLVELADHAVRAAEHRPAVRIVGVRGELGGQRIDHLAHFGRRRRGAGLRGDAGRRRGAAQRARRAEQHVQQRAADRHDQRQRDDGRRGAARAHLLHHRRRILEHAARQLVAGTLELGFAQRRTIALERGEFVAQQARVHRGAVDAGELAVAQQRQQQNR</sequence>
<evidence type="ECO:0000256" key="1">
    <source>
        <dbReference type="SAM" id="MobiDB-lite"/>
    </source>
</evidence>
<gene>
    <name evidence="2" type="ORF">GALL_388040</name>
</gene>
<feature type="region of interest" description="Disordered" evidence="1">
    <location>
        <begin position="191"/>
        <end position="235"/>
    </location>
</feature>
<name>A0A1J5Q8F0_9ZZZZ</name>
<evidence type="ECO:0000313" key="2">
    <source>
        <dbReference type="EMBL" id="OIQ79466.1"/>
    </source>
</evidence>
<feature type="compositionally biased region" description="Basic residues" evidence="1">
    <location>
        <begin position="1"/>
        <end position="17"/>
    </location>
</feature>
<dbReference type="EMBL" id="MLJW01001209">
    <property type="protein sequence ID" value="OIQ79466.1"/>
    <property type="molecule type" value="Genomic_DNA"/>
</dbReference>
<reference evidence="2" key="1">
    <citation type="submission" date="2016-10" db="EMBL/GenBank/DDBJ databases">
        <title>Sequence of Gallionella enrichment culture.</title>
        <authorList>
            <person name="Poehlein A."/>
            <person name="Muehling M."/>
            <person name="Daniel R."/>
        </authorList>
    </citation>
    <scope>NUCLEOTIDE SEQUENCE</scope>
</reference>
<feature type="compositionally biased region" description="Basic and acidic residues" evidence="1">
    <location>
        <begin position="210"/>
        <end position="234"/>
    </location>
</feature>
<feature type="region of interest" description="Disordered" evidence="1">
    <location>
        <begin position="1"/>
        <end position="50"/>
    </location>
</feature>
<comment type="caution">
    <text evidence="2">The sequence shown here is derived from an EMBL/GenBank/DDBJ whole genome shotgun (WGS) entry which is preliminary data.</text>
</comment>
<dbReference type="AlphaFoldDB" id="A0A1J5Q8F0"/>
<proteinExistence type="predicted"/>
<protein>
    <submittedName>
        <fullName evidence="2">Uncharacterized protein</fullName>
    </submittedName>
</protein>
<organism evidence="2">
    <name type="scientific">mine drainage metagenome</name>
    <dbReference type="NCBI Taxonomy" id="410659"/>
    <lineage>
        <taxon>unclassified sequences</taxon>
        <taxon>metagenomes</taxon>
        <taxon>ecological metagenomes</taxon>
    </lineage>
</organism>